<dbReference type="GO" id="GO:0032259">
    <property type="term" value="P:methylation"/>
    <property type="evidence" value="ECO:0007669"/>
    <property type="project" value="UniProtKB-KW"/>
</dbReference>
<gene>
    <name evidence="2" type="ORF">GGR25_004338</name>
</gene>
<dbReference type="InterPro" id="IPR029063">
    <property type="entry name" value="SAM-dependent_MTases_sf"/>
</dbReference>
<dbReference type="EC" id="2.1.1.71" evidence="2"/>
<dbReference type="CDD" id="cd02440">
    <property type="entry name" value="AdoMet_MTases"/>
    <property type="match status" value="1"/>
</dbReference>
<dbReference type="AlphaFoldDB" id="A0A840AUI3"/>
<keyword evidence="2" id="KW-0489">Methyltransferase</keyword>
<accession>A0A840AUI3</accession>
<organism evidence="2 3">
    <name type="scientific">Kaistia hirudinis</name>
    <dbReference type="NCBI Taxonomy" id="1293440"/>
    <lineage>
        <taxon>Bacteria</taxon>
        <taxon>Pseudomonadati</taxon>
        <taxon>Pseudomonadota</taxon>
        <taxon>Alphaproteobacteria</taxon>
        <taxon>Hyphomicrobiales</taxon>
        <taxon>Kaistiaceae</taxon>
        <taxon>Kaistia</taxon>
    </lineage>
</organism>
<comment type="caution">
    <text evidence="2">The sequence shown here is derived from an EMBL/GenBank/DDBJ whole genome shotgun (WGS) entry which is preliminary data.</text>
</comment>
<dbReference type="EMBL" id="JACIDS010000005">
    <property type="protein sequence ID" value="MBB3933274.1"/>
    <property type="molecule type" value="Genomic_DNA"/>
</dbReference>
<proteinExistence type="predicted"/>
<dbReference type="PANTHER" id="PTHR42912:SF80">
    <property type="entry name" value="METHYLTRANSFERASE DOMAIN-CONTAINING PROTEIN"/>
    <property type="match status" value="1"/>
</dbReference>
<name>A0A840AUI3_9HYPH</name>
<keyword evidence="3" id="KW-1185">Reference proteome</keyword>
<dbReference type="GO" id="GO:0004608">
    <property type="term" value="F:phosphatidylethanolamine N-methyltransferase activity"/>
    <property type="evidence" value="ECO:0007669"/>
    <property type="project" value="UniProtKB-EC"/>
</dbReference>
<reference evidence="2 3" key="1">
    <citation type="submission" date="2020-08" db="EMBL/GenBank/DDBJ databases">
        <title>Genomic Encyclopedia of Type Strains, Phase IV (KMG-IV): sequencing the most valuable type-strain genomes for metagenomic binning, comparative biology and taxonomic classification.</title>
        <authorList>
            <person name="Goeker M."/>
        </authorList>
    </citation>
    <scope>NUCLEOTIDE SEQUENCE [LARGE SCALE GENOMIC DNA]</scope>
    <source>
        <strain evidence="2 3">DSM 25966</strain>
    </source>
</reference>
<dbReference type="InterPro" id="IPR013216">
    <property type="entry name" value="Methyltransf_11"/>
</dbReference>
<evidence type="ECO:0000259" key="1">
    <source>
        <dbReference type="Pfam" id="PF08241"/>
    </source>
</evidence>
<feature type="domain" description="Methyltransferase type 11" evidence="1">
    <location>
        <begin position="68"/>
        <end position="163"/>
    </location>
</feature>
<dbReference type="EC" id="2.1.1.17" evidence="2"/>
<evidence type="ECO:0000313" key="3">
    <source>
        <dbReference type="Proteomes" id="UP000553963"/>
    </source>
</evidence>
<sequence>MPDFFEDVARKWKSFSGAQRSPRIDEEAVRSTYARWAPIYDVVFGAAFRAGRRAAVETVNQLPPGRILECGVGTGISLPYYDSAHRIVGIDLSPEMLDIARRRVEEAGLSNVEDLAVADAGDLPDPSDAYDAAVAMFVMTVVPDPKAVMSELIRVTRPGGAVVLVSHFPDQKGWRKWIGQKLAPISASIGWHTDFAVERILGRDELRLVERRRVGPLGFFTLLVFERL</sequence>
<keyword evidence="2" id="KW-0808">Transferase</keyword>
<dbReference type="Gene3D" id="3.40.50.150">
    <property type="entry name" value="Vaccinia Virus protein VP39"/>
    <property type="match status" value="1"/>
</dbReference>
<evidence type="ECO:0000313" key="2">
    <source>
        <dbReference type="EMBL" id="MBB3933274.1"/>
    </source>
</evidence>
<dbReference type="PANTHER" id="PTHR42912">
    <property type="entry name" value="METHYLTRANSFERASE"/>
    <property type="match status" value="1"/>
</dbReference>
<dbReference type="Pfam" id="PF08241">
    <property type="entry name" value="Methyltransf_11"/>
    <property type="match status" value="1"/>
</dbReference>
<dbReference type="SUPFAM" id="SSF53335">
    <property type="entry name" value="S-adenosyl-L-methionine-dependent methyltransferases"/>
    <property type="match status" value="1"/>
</dbReference>
<protein>
    <submittedName>
        <fullName evidence="2">Phosphatidylethanolamine/phosphatidyl-N-methylethanolamine N-methyltransferase</fullName>
        <ecNumber evidence="2">2.1.1.17</ecNumber>
        <ecNumber evidence="2">2.1.1.71</ecNumber>
    </submittedName>
</protein>
<dbReference type="InterPro" id="IPR050508">
    <property type="entry name" value="Methyltransf_Superfamily"/>
</dbReference>
<dbReference type="RefSeq" id="WP_183400908.1">
    <property type="nucleotide sequence ID" value="NZ_JACIDS010000005.1"/>
</dbReference>
<dbReference type="GO" id="GO:0000773">
    <property type="term" value="F:phosphatidyl-N-methylethanolamine N-methyltransferase activity"/>
    <property type="evidence" value="ECO:0007669"/>
    <property type="project" value="UniProtKB-EC"/>
</dbReference>
<dbReference type="Proteomes" id="UP000553963">
    <property type="component" value="Unassembled WGS sequence"/>
</dbReference>